<dbReference type="AlphaFoldDB" id="A0A5C5YAS8"/>
<dbReference type="SUPFAM" id="SSF55174">
    <property type="entry name" value="Alpha-L RNA-binding motif"/>
    <property type="match status" value="1"/>
</dbReference>
<dbReference type="EC" id="6.1.1.1" evidence="11"/>
<evidence type="ECO:0000259" key="13">
    <source>
        <dbReference type="Pfam" id="PF22421"/>
    </source>
</evidence>
<feature type="short sequence motif" description="'HIGH' region" evidence="11">
    <location>
        <begin position="40"/>
        <end position="49"/>
    </location>
</feature>
<feature type="binding site" evidence="11">
    <location>
        <position position="234"/>
    </location>
    <ligand>
        <name>ATP</name>
        <dbReference type="ChEBI" id="CHEBI:30616"/>
    </ligand>
</feature>
<keyword evidence="7 11" id="KW-0648">Protein biosynthesis</keyword>
<dbReference type="CDD" id="cd00805">
    <property type="entry name" value="TyrRS_core"/>
    <property type="match status" value="1"/>
</dbReference>
<dbReference type="FunFam" id="3.10.290.10:FF:000014">
    <property type="entry name" value="Tyrosine--tRNA ligase"/>
    <property type="match status" value="1"/>
</dbReference>
<evidence type="ECO:0000256" key="10">
    <source>
        <dbReference type="ARBA" id="ARBA00060965"/>
    </source>
</evidence>
<feature type="binding site" evidence="11">
    <location>
        <position position="171"/>
    </location>
    <ligand>
        <name>L-tyrosine</name>
        <dbReference type="ChEBI" id="CHEBI:58315"/>
    </ligand>
</feature>
<keyword evidence="15" id="KW-1185">Reference proteome</keyword>
<feature type="binding site" evidence="11">
    <location>
        <position position="35"/>
    </location>
    <ligand>
        <name>L-tyrosine</name>
        <dbReference type="ChEBI" id="CHEBI:58315"/>
    </ligand>
</feature>
<dbReference type="InterPro" id="IPR002305">
    <property type="entry name" value="aa-tRNA-synth_Ic"/>
</dbReference>
<dbReference type="Pfam" id="PF22421">
    <property type="entry name" value="SYY_C-terminal"/>
    <property type="match status" value="1"/>
</dbReference>
<dbReference type="GO" id="GO:0003723">
    <property type="term" value="F:RNA binding"/>
    <property type="evidence" value="ECO:0007669"/>
    <property type="project" value="UniProtKB-KW"/>
</dbReference>
<evidence type="ECO:0000256" key="11">
    <source>
        <dbReference type="HAMAP-Rule" id="MF_02006"/>
    </source>
</evidence>
<dbReference type="GO" id="GO:0005829">
    <property type="term" value="C:cytosol"/>
    <property type="evidence" value="ECO:0007669"/>
    <property type="project" value="TreeGrafter"/>
</dbReference>
<dbReference type="Pfam" id="PF00579">
    <property type="entry name" value="tRNA-synt_1b"/>
    <property type="match status" value="1"/>
</dbReference>
<comment type="caution">
    <text evidence="14">The sequence shown here is derived from an EMBL/GenBank/DDBJ whole genome shotgun (WGS) entry which is preliminary data.</text>
</comment>
<evidence type="ECO:0000256" key="3">
    <source>
        <dbReference type="ARBA" id="ARBA00022598"/>
    </source>
</evidence>
<evidence type="ECO:0000256" key="2">
    <source>
        <dbReference type="ARBA" id="ARBA00022490"/>
    </source>
</evidence>
<dbReference type="NCBIfam" id="TIGR00234">
    <property type="entry name" value="tyrS"/>
    <property type="match status" value="1"/>
</dbReference>
<dbReference type="GO" id="GO:0006437">
    <property type="term" value="P:tyrosyl-tRNA aminoacylation"/>
    <property type="evidence" value="ECO:0007669"/>
    <property type="project" value="UniProtKB-UniRule"/>
</dbReference>
<dbReference type="InterPro" id="IPR002307">
    <property type="entry name" value="Tyr-tRNA-ligase"/>
</dbReference>
<feature type="domain" description="Tyrosine--tRNA ligase SYY-like C-terminal" evidence="13">
    <location>
        <begin position="336"/>
        <end position="422"/>
    </location>
</feature>
<keyword evidence="3 11" id="KW-0436">Ligase</keyword>
<evidence type="ECO:0000256" key="1">
    <source>
        <dbReference type="ARBA" id="ARBA00004496"/>
    </source>
</evidence>
<evidence type="ECO:0000256" key="12">
    <source>
        <dbReference type="PROSITE-ProRule" id="PRU00182"/>
    </source>
</evidence>
<comment type="function">
    <text evidence="11">Catalyzes the attachment of tyrosine to tRNA(Tyr) in a two-step reaction: tyrosine is first activated by ATP to form Tyr-AMP and then transferred to the acceptor end of tRNA(Tyr).</text>
</comment>
<evidence type="ECO:0000256" key="8">
    <source>
        <dbReference type="ARBA" id="ARBA00023146"/>
    </source>
</evidence>
<dbReference type="GO" id="GO:0004831">
    <property type="term" value="F:tyrosine-tRNA ligase activity"/>
    <property type="evidence" value="ECO:0007669"/>
    <property type="project" value="UniProtKB-UniRule"/>
</dbReference>
<dbReference type="PANTHER" id="PTHR11766:SF0">
    <property type="entry name" value="TYROSINE--TRNA LIGASE, MITOCHONDRIAL"/>
    <property type="match status" value="1"/>
</dbReference>
<evidence type="ECO:0000256" key="9">
    <source>
        <dbReference type="ARBA" id="ARBA00048248"/>
    </source>
</evidence>
<dbReference type="GO" id="GO:0005524">
    <property type="term" value="F:ATP binding"/>
    <property type="evidence" value="ECO:0007669"/>
    <property type="project" value="UniProtKB-UniRule"/>
</dbReference>
<keyword evidence="2 11" id="KW-0963">Cytoplasm</keyword>
<keyword evidence="8 11" id="KW-0030">Aminoacyl-tRNA synthetase</keyword>
<dbReference type="FunFam" id="3.40.50.620:FF:000008">
    <property type="entry name" value="Tyrosine--tRNA ligase"/>
    <property type="match status" value="1"/>
</dbReference>
<evidence type="ECO:0000256" key="7">
    <source>
        <dbReference type="ARBA" id="ARBA00022917"/>
    </source>
</evidence>
<organism evidence="14 15">
    <name type="scientific">Crateriforma conspicua</name>
    <dbReference type="NCBI Taxonomy" id="2527996"/>
    <lineage>
        <taxon>Bacteria</taxon>
        <taxon>Pseudomonadati</taxon>
        <taxon>Planctomycetota</taxon>
        <taxon>Planctomycetia</taxon>
        <taxon>Planctomycetales</taxon>
        <taxon>Planctomycetaceae</taxon>
        <taxon>Crateriforma</taxon>
    </lineage>
</organism>
<keyword evidence="5 11" id="KW-0067">ATP-binding</keyword>
<dbReference type="Proteomes" id="UP000317238">
    <property type="component" value="Unassembled WGS sequence"/>
</dbReference>
<dbReference type="EMBL" id="SJPL01000001">
    <property type="protein sequence ID" value="TWT71943.1"/>
    <property type="molecule type" value="Genomic_DNA"/>
</dbReference>
<dbReference type="PRINTS" id="PR01040">
    <property type="entry name" value="TRNASYNTHTYR"/>
</dbReference>
<dbReference type="InterPro" id="IPR024107">
    <property type="entry name" value="Tyr-tRNA-ligase_bac_1"/>
</dbReference>
<keyword evidence="6 12" id="KW-0694">RNA-binding</keyword>
<evidence type="ECO:0000256" key="6">
    <source>
        <dbReference type="ARBA" id="ARBA00022884"/>
    </source>
</evidence>
<evidence type="ECO:0000313" key="14">
    <source>
        <dbReference type="EMBL" id="TWT71943.1"/>
    </source>
</evidence>
<dbReference type="Gene3D" id="3.40.50.620">
    <property type="entry name" value="HUPs"/>
    <property type="match status" value="1"/>
</dbReference>
<dbReference type="Gene3D" id="1.10.240.10">
    <property type="entry name" value="Tyrosyl-Transfer RNA Synthetase"/>
    <property type="match status" value="1"/>
</dbReference>
<evidence type="ECO:0000256" key="4">
    <source>
        <dbReference type="ARBA" id="ARBA00022741"/>
    </source>
</evidence>
<comment type="subunit">
    <text evidence="11">Homodimer.</text>
</comment>
<dbReference type="RefSeq" id="WP_196784556.1">
    <property type="nucleotide sequence ID" value="NZ_CP036319.1"/>
</dbReference>
<feature type="binding site" evidence="11">
    <location>
        <position position="175"/>
    </location>
    <ligand>
        <name>L-tyrosine</name>
        <dbReference type="ChEBI" id="CHEBI:58315"/>
    </ligand>
</feature>
<name>A0A5C5YAS8_9PLAN</name>
<reference evidence="14 15" key="1">
    <citation type="submission" date="2019-02" db="EMBL/GenBank/DDBJ databases">
        <title>Deep-cultivation of Planctomycetes and their phenomic and genomic characterization uncovers novel biology.</title>
        <authorList>
            <person name="Wiegand S."/>
            <person name="Jogler M."/>
            <person name="Boedeker C."/>
            <person name="Pinto D."/>
            <person name="Vollmers J."/>
            <person name="Rivas-Marin E."/>
            <person name="Kohn T."/>
            <person name="Peeters S.H."/>
            <person name="Heuer A."/>
            <person name="Rast P."/>
            <person name="Oberbeckmann S."/>
            <person name="Bunk B."/>
            <person name="Jeske O."/>
            <person name="Meyerdierks A."/>
            <person name="Storesund J.E."/>
            <person name="Kallscheuer N."/>
            <person name="Luecker S."/>
            <person name="Lage O.M."/>
            <person name="Pohl T."/>
            <person name="Merkel B.J."/>
            <person name="Hornburger P."/>
            <person name="Mueller R.-W."/>
            <person name="Bruemmer F."/>
            <person name="Labrenz M."/>
            <person name="Spormann A.M."/>
            <person name="Op Den Camp H."/>
            <person name="Overmann J."/>
            <person name="Amann R."/>
            <person name="Jetten M.S.M."/>
            <person name="Mascher T."/>
            <person name="Medema M.H."/>
            <person name="Devos D.P."/>
            <person name="Kaster A.-K."/>
            <person name="Ovreas L."/>
            <person name="Rohde M."/>
            <person name="Galperin M.Y."/>
            <person name="Jogler C."/>
        </authorList>
    </citation>
    <scope>NUCLEOTIDE SEQUENCE [LARGE SCALE GENOMIC DNA]</scope>
    <source>
        <strain evidence="14 15">Pan14r</strain>
    </source>
</reference>
<dbReference type="HAMAP" id="MF_02006">
    <property type="entry name" value="Tyr_tRNA_synth_type1"/>
    <property type="match status" value="1"/>
</dbReference>
<keyword evidence="4 11" id="KW-0547">Nucleotide-binding</keyword>
<feature type="short sequence motif" description="'KMSKS' region" evidence="11">
    <location>
        <begin position="231"/>
        <end position="235"/>
    </location>
</feature>
<dbReference type="InterPro" id="IPR024088">
    <property type="entry name" value="Tyr-tRNA-ligase_bac-type"/>
</dbReference>
<dbReference type="FunFam" id="1.10.240.10:FF:000001">
    <property type="entry name" value="Tyrosine--tRNA ligase"/>
    <property type="match status" value="1"/>
</dbReference>
<dbReference type="GO" id="GO:0042803">
    <property type="term" value="F:protein homodimerization activity"/>
    <property type="evidence" value="ECO:0007669"/>
    <property type="project" value="UniProtKB-ARBA"/>
</dbReference>
<evidence type="ECO:0000313" key="15">
    <source>
        <dbReference type="Proteomes" id="UP000317238"/>
    </source>
</evidence>
<dbReference type="InterPro" id="IPR036986">
    <property type="entry name" value="S4_RNA-bd_sf"/>
</dbReference>
<dbReference type="InterPro" id="IPR014729">
    <property type="entry name" value="Rossmann-like_a/b/a_fold"/>
</dbReference>
<sequence>MNSLLEDLQWRGLIHQCTDQDALSKLLDSGSQTIYIGFDPTATSLHVGGLMQLMMLRRFQRAGHRPIALVGGATGMIGDPSGKSEERNLQTADQLERNVAGVEAQMRQFLDFDGDDGAILLNNYQWMKDYSYLEFLRDVGKNFPVGTMLGKDSVRSRLGSDAGLSYTEFSYMLLQAYDFVYLAQHHGCQIQAGGSDQWGNVTAGIDLGRRMLGKTLYGFTAPLLTTSDGRKMGKTESGAIWLDPQRTSPYAFYQYWINVEDADVMKCIAYLTEIEREEYESLKSDTESNPGARTAQKRLAQWMTEFVHGQQGLDSAQRASKILFGGEIGDADDAQLKEIFADVPSETVPRDRLAGEGLWIVEALQISGLVSSSGEARRAIKEGGVYVNNQRAGDQQMKLTTDDLASESMLVLRRGKRKYSLLRFE</sequence>
<proteinExistence type="inferred from homology"/>
<gene>
    <name evidence="11 14" type="primary">tyrS</name>
    <name evidence="14" type="ORF">Pan14r_42600</name>
</gene>
<dbReference type="Gene3D" id="3.10.290.10">
    <property type="entry name" value="RNA-binding S4 domain"/>
    <property type="match status" value="1"/>
</dbReference>
<dbReference type="PANTHER" id="PTHR11766">
    <property type="entry name" value="TYROSYL-TRNA SYNTHETASE"/>
    <property type="match status" value="1"/>
</dbReference>
<dbReference type="CDD" id="cd00165">
    <property type="entry name" value="S4"/>
    <property type="match status" value="1"/>
</dbReference>
<dbReference type="SUPFAM" id="SSF52374">
    <property type="entry name" value="Nucleotidylyl transferase"/>
    <property type="match status" value="1"/>
</dbReference>
<comment type="similarity">
    <text evidence="10 11">Belongs to the class-I aminoacyl-tRNA synthetase family. TyrS type 1 subfamily.</text>
</comment>
<protein>
    <recommendedName>
        <fullName evidence="11">Tyrosine--tRNA ligase</fullName>
        <ecNumber evidence="11">6.1.1.1</ecNumber>
    </recommendedName>
    <alternativeName>
        <fullName evidence="11">Tyrosyl-tRNA synthetase</fullName>
        <shortName evidence="11">TyrRS</shortName>
    </alternativeName>
</protein>
<dbReference type="PROSITE" id="PS50889">
    <property type="entry name" value="S4"/>
    <property type="match status" value="1"/>
</dbReference>
<accession>A0A5C5YAS8</accession>
<evidence type="ECO:0000256" key="5">
    <source>
        <dbReference type="ARBA" id="ARBA00022840"/>
    </source>
</evidence>
<comment type="subcellular location">
    <subcellularLocation>
        <location evidence="1 11">Cytoplasm</location>
    </subcellularLocation>
</comment>
<comment type="catalytic activity">
    <reaction evidence="9 11">
        <text>tRNA(Tyr) + L-tyrosine + ATP = L-tyrosyl-tRNA(Tyr) + AMP + diphosphate + H(+)</text>
        <dbReference type="Rhea" id="RHEA:10220"/>
        <dbReference type="Rhea" id="RHEA-COMP:9706"/>
        <dbReference type="Rhea" id="RHEA-COMP:9707"/>
        <dbReference type="ChEBI" id="CHEBI:15378"/>
        <dbReference type="ChEBI" id="CHEBI:30616"/>
        <dbReference type="ChEBI" id="CHEBI:33019"/>
        <dbReference type="ChEBI" id="CHEBI:58315"/>
        <dbReference type="ChEBI" id="CHEBI:78442"/>
        <dbReference type="ChEBI" id="CHEBI:78536"/>
        <dbReference type="ChEBI" id="CHEBI:456215"/>
        <dbReference type="EC" id="6.1.1.1"/>
    </reaction>
</comment>
<dbReference type="InterPro" id="IPR054608">
    <property type="entry name" value="SYY-like_C"/>
</dbReference>